<feature type="repeat" description="ANK" evidence="9">
    <location>
        <begin position="86"/>
        <end position="118"/>
    </location>
</feature>
<feature type="repeat" description="ANK" evidence="9">
    <location>
        <begin position="449"/>
        <end position="481"/>
    </location>
</feature>
<feature type="repeat" description="ANK" evidence="9">
    <location>
        <begin position="20"/>
        <end position="52"/>
    </location>
</feature>
<evidence type="ECO:0000256" key="1">
    <source>
        <dbReference type="ARBA" id="ARBA00004245"/>
    </source>
</evidence>
<dbReference type="FunFam" id="2.60.220.30:FF:000001">
    <property type="entry name" value="Ankyrin-3 isoform 2"/>
    <property type="match status" value="1"/>
</dbReference>
<feature type="region of interest" description="Disordered" evidence="10">
    <location>
        <begin position="2140"/>
        <end position="2164"/>
    </location>
</feature>
<keyword evidence="15" id="KW-1185">Reference proteome</keyword>
<feature type="compositionally biased region" description="Basic and acidic residues" evidence="10">
    <location>
        <begin position="1525"/>
        <end position="1542"/>
    </location>
</feature>
<dbReference type="GeneTree" id="ENSGT00940000155279"/>
<dbReference type="Gene3D" id="2.60.40.2660">
    <property type="match status" value="1"/>
</dbReference>
<dbReference type="SMART" id="SM00005">
    <property type="entry name" value="DEATH"/>
    <property type="match status" value="1"/>
</dbReference>
<dbReference type="SMART" id="SM00248">
    <property type="entry name" value="ANK"/>
    <property type="match status" value="17"/>
</dbReference>
<feature type="region of interest" description="Disordered" evidence="10">
    <location>
        <begin position="2599"/>
        <end position="2621"/>
    </location>
</feature>
<feature type="repeat" description="ANK" evidence="9">
    <location>
        <begin position="350"/>
        <end position="382"/>
    </location>
</feature>
<dbReference type="FunFam" id="1.25.40.20:FF:000003">
    <property type="entry name" value="Ankyrin, isoform B"/>
    <property type="match status" value="1"/>
</dbReference>
<feature type="compositionally biased region" description="Polar residues" evidence="10">
    <location>
        <begin position="6416"/>
        <end position="6426"/>
    </location>
</feature>
<evidence type="ECO:0000256" key="3">
    <source>
        <dbReference type="ARBA" id="ARBA00022490"/>
    </source>
</evidence>
<feature type="compositionally biased region" description="Polar residues" evidence="10">
    <location>
        <begin position="2363"/>
        <end position="2387"/>
    </location>
</feature>
<feature type="repeat" description="ANK" evidence="9">
    <location>
        <begin position="383"/>
        <end position="415"/>
    </location>
</feature>
<dbReference type="Pfam" id="PF12796">
    <property type="entry name" value="Ank_2"/>
    <property type="match status" value="5"/>
</dbReference>
<dbReference type="Pfam" id="PF17809">
    <property type="entry name" value="UPA_2"/>
    <property type="match status" value="1"/>
</dbReference>
<evidence type="ECO:0000256" key="8">
    <source>
        <dbReference type="ARBA" id="ARBA00023212"/>
    </source>
</evidence>
<dbReference type="FunFam" id="2.60.220.30:FF:000005">
    <property type="entry name" value="Ankyrin-2 isoform 2"/>
    <property type="match status" value="1"/>
</dbReference>
<feature type="compositionally biased region" description="Low complexity" evidence="10">
    <location>
        <begin position="2388"/>
        <end position="2404"/>
    </location>
</feature>
<feature type="region of interest" description="Disordered" evidence="10">
    <location>
        <begin position="2194"/>
        <end position="2230"/>
    </location>
</feature>
<feature type="compositionally biased region" description="Basic and acidic residues" evidence="10">
    <location>
        <begin position="3826"/>
        <end position="3843"/>
    </location>
</feature>
<keyword evidence="6 9" id="KW-0040">ANK repeat</keyword>
<evidence type="ECO:0008006" key="16">
    <source>
        <dbReference type="Google" id="ProtNLM"/>
    </source>
</evidence>
<feature type="repeat" description="ANK" evidence="9">
    <location>
        <begin position="284"/>
        <end position="316"/>
    </location>
</feature>
<reference evidence="14" key="1">
    <citation type="submission" date="2025-08" db="UniProtKB">
        <authorList>
            <consortium name="Ensembl"/>
        </authorList>
    </citation>
    <scope>IDENTIFICATION</scope>
</reference>
<dbReference type="InterPro" id="IPR002110">
    <property type="entry name" value="Ankyrin_rpt"/>
</dbReference>
<feature type="compositionally biased region" description="Basic and acidic residues" evidence="10">
    <location>
        <begin position="2570"/>
        <end position="2580"/>
    </location>
</feature>
<feature type="repeat" description="ANK" evidence="9">
    <location>
        <begin position="251"/>
        <end position="283"/>
    </location>
</feature>
<feature type="compositionally biased region" description="Basic and acidic residues" evidence="10">
    <location>
        <begin position="2789"/>
        <end position="2810"/>
    </location>
</feature>
<evidence type="ECO:0000313" key="14">
    <source>
        <dbReference type="Ensembl" id="ENSDLAP00005068997.1"/>
    </source>
</evidence>
<feature type="signal peptide" evidence="11">
    <location>
        <begin position="1"/>
        <end position="19"/>
    </location>
</feature>
<dbReference type="Gene3D" id="2.60.220.30">
    <property type="match status" value="3"/>
</dbReference>
<dbReference type="Pfam" id="PF00023">
    <property type="entry name" value="Ank"/>
    <property type="match status" value="2"/>
</dbReference>
<organism evidence="14 15">
    <name type="scientific">Dicentrarchus labrax</name>
    <name type="common">European seabass</name>
    <name type="synonym">Morone labrax</name>
    <dbReference type="NCBI Taxonomy" id="13489"/>
    <lineage>
        <taxon>Eukaryota</taxon>
        <taxon>Metazoa</taxon>
        <taxon>Chordata</taxon>
        <taxon>Craniata</taxon>
        <taxon>Vertebrata</taxon>
        <taxon>Euteleostomi</taxon>
        <taxon>Actinopterygii</taxon>
        <taxon>Neopterygii</taxon>
        <taxon>Teleostei</taxon>
        <taxon>Neoteleostei</taxon>
        <taxon>Acanthomorphata</taxon>
        <taxon>Eupercaria</taxon>
        <taxon>Moronidae</taxon>
        <taxon>Dicentrarchus</taxon>
    </lineage>
</organism>
<dbReference type="Pfam" id="PF13637">
    <property type="entry name" value="Ank_4"/>
    <property type="match status" value="1"/>
</dbReference>
<feature type="compositionally biased region" description="Polar residues" evidence="10">
    <location>
        <begin position="1977"/>
        <end position="1986"/>
    </location>
</feature>
<feature type="compositionally biased region" description="Basic and acidic residues" evidence="10">
    <location>
        <begin position="1758"/>
        <end position="1769"/>
    </location>
</feature>
<feature type="compositionally biased region" description="Basic and acidic residues" evidence="10">
    <location>
        <begin position="2059"/>
        <end position="2074"/>
    </location>
</feature>
<feature type="compositionally biased region" description="Polar residues" evidence="10">
    <location>
        <begin position="2414"/>
        <end position="2424"/>
    </location>
</feature>
<feature type="repeat" description="ANK" evidence="9">
    <location>
        <begin position="185"/>
        <end position="217"/>
    </location>
</feature>
<keyword evidence="11" id="KW-0732">Signal</keyword>
<dbReference type="FunFam" id="2.60.40.2660:FF:000001">
    <property type="entry name" value="Ankyrin-3 isoform 2"/>
    <property type="match status" value="1"/>
</dbReference>
<feature type="compositionally biased region" description="Polar residues" evidence="10">
    <location>
        <begin position="1629"/>
        <end position="1642"/>
    </location>
</feature>
<feature type="region of interest" description="Disordered" evidence="10">
    <location>
        <begin position="5824"/>
        <end position="5844"/>
    </location>
</feature>
<feature type="compositionally biased region" description="Polar residues" evidence="10">
    <location>
        <begin position="2047"/>
        <end position="2058"/>
    </location>
</feature>
<feature type="repeat" description="ANK" evidence="9">
    <location>
        <begin position="218"/>
        <end position="250"/>
    </location>
</feature>
<feature type="compositionally biased region" description="Basic and acidic residues" evidence="10">
    <location>
        <begin position="2293"/>
        <end position="2303"/>
    </location>
</feature>
<feature type="compositionally biased region" description="Low complexity" evidence="10">
    <location>
        <begin position="2431"/>
        <end position="2456"/>
    </location>
</feature>
<evidence type="ECO:0000256" key="4">
    <source>
        <dbReference type="ARBA" id="ARBA00022553"/>
    </source>
</evidence>
<feature type="compositionally biased region" description="Polar residues" evidence="10">
    <location>
        <begin position="2560"/>
        <end position="2569"/>
    </location>
</feature>
<feature type="compositionally biased region" description="Basic and acidic residues" evidence="10">
    <location>
        <begin position="6163"/>
        <end position="6178"/>
    </location>
</feature>
<feature type="repeat" description="ANK" evidence="9">
    <location>
        <begin position="317"/>
        <end position="349"/>
    </location>
</feature>
<feature type="compositionally biased region" description="Polar residues" evidence="10">
    <location>
        <begin position="2030"/>
        <end position="2039"/>
    </location>
</feature>
<feature type="region of interest" description="Disordered" evidence="10">
    <location>
        <begin position="5889"/>
        <end position="5908"/>
    </location>
</feature>
<feature type="region of interest" description="Disordered" evidence="10">
    <location>
        <begin position="6859"/>
        <end position="6882"/>
    </location>
</feature>
<feature type="compositionally biased region" description="Basic and acidic residues" evidence="10">
    <location>
        <begin position="2018"/>
        <end position="2029"/>
    </location>
</feature>
<feature type="region of interest" description="Disordered" evidence="10">
    <location>
        <begin position="4614"/>
        <end position="4654"/>
    </location>
</feature>
<dbReference type="Gene3D" id="1.10.533.10">
    <property type="entry name" value="Death Domain, Fas"/>
    <property type="match status" value="1"/>
</dbReference>
<dbReference type="PROSITE" id="PS50297">
    <property type="entry name" value="ANK_REP_REGION"/>
    <property type="match status" value="17"/>
</dbReference>
<dbReference type="InterPro" id="IPR051165">
    <property type="entry name" value="Multifunctional_ANK_Repeat"/>
</dbReference>
<evidence type="ECO:0000256" key="11">
    <source>
        <dbReference type="SAM" id="SignalP"/>
    </source>
</evidence>
<keyword evidence="8" id="KW-0206">Cytoskeleton</keyword>
<feature type="region of interest" description="Disordered" evidence="10">
    <location>
        <begin position="6666"/>
        <end position="6693"/>
    </location>
</feature>
<dbReference type="PROSITE" id="PS50088">
    <property type="entry name" value="ANK_REPEAT"/>
    <property type="match status" value="17"/>
</dbReference>
<feature type="region of interest" description="Disordered" evidence="10">
    <location>
        <begin position="4524"/>
        <end position="4559"/>
    </location>
</feature>
<dbReference type="FunFam" id="1.10.533.10:FF:000002">
    <property type="entry name" value="Ankyrin-3 isoform 2"/>
    <property type="match status" value="1"/>
</dbReference>
<evidence type="ECO:0000313" key="15">
    <source>
        <dbReference type="Proteomes" id="UP000694389"/>
    </source>
</evidence>
<dbReference type="PROSITE" id="PS50017">
    <property type="entry name" value="DEATH_DOMAIN"/>
    <property type="match status" value="1"/>
</dbReference>
<feature type="compositionally biased region" description="Basic and acidic residues" evidence="10">
    <location>
        <begin position="2490"/>
        <end position="2509"/>
    </location>
</feature>
<feature type="region of interest" description="Disordered" evidence="10">
    <location>
        <begin position="6000"/>
        <end position="6022"/>
    </location>
</feature>
<dbReference type="Pfam" id="PF00791">
    <property type="entry name" value="ZU5"/>
    <property type="match status" value="2"/>
</dbReference>
<feature type="compositionally biased region" description="Basic and acidic residues" evidence="10">
    <location>
        <begin position="1265"/>
        <end position="1274"/>
    </location>
</feature>
<dbReference type="Ensembl" id="ENSDLAT00005068233.1">
    <property type="protein sequence ID" value="ENSDLAP00005068997.1"/>
    <property type="gene ID" value="ENSDLAG00005007733.2"/>
</dbReference>
<reference evidence="14" key="2">
    <citation type="submission" date="2025-09" db="UniProtKB">
        <authorList>
            <consortium name="Ensembl"/>
        </authorList>
    </citation>
    <scope>IDENTIFICATION</scope>
</reference>
<dbReference type="InterPro" id="IPR011029">
    <property type="entry name" value="DEATH-like_dom_sf"/>
</dbReference>
<feature type="region of interest" description="Disordered" evidence="10">
    <location>
        <begin position="3350"/>
        <end position="3374"/>
    </location>
</feature>
<evidence type="ECO:0000259" key="12">
    <source>
        <dbReference type="PROSITE" id="PS50017"/>
    </source>
</evidence>
<feature type="region of interest" description="Disordered" evidence="10">
    <location>
        <begin position="2266"/>
        <end position="2583"/>
    </location>
</feature>
<feature type="region of interest" description="Disordered" evidence="10">
    <location>
        <begin position="1875"/>
        <end position="2115"/>
    </location>
</feature>
<feature type="region of interest" description="Disordered" evidence="10">
    <location>
        <begin position="4804"/>
        <end position="4828"/>
    </location>
</feature>
<dbReference type="GO" id="GO:0016020">
    <property type="term" value="C:membrane"/>
    <property type="evidence" value="ECO:0007669"/>
    <property type="project" value="UniProtKB-SubCell"/>
</dbReference>
<feature type="compositionally biased region" description="Basic and acidic residues" evidence="10">
    <location>
        <begin position="1467"/>
        <end position="1479"/>
    </location>
</feature>
<feature type="compositionally biased region" description="Basic and acidic residues" evidence="10">
    <location>
        <begin position="2341"/>
        <end position="2360"/>
    </location>
</feature>
<evidence type="ECO:0000256" key="5">
    <source>
        <dbReference type="ARBA" id="ARBA00022737"/>
    </source>
</evidence>
<protein>
    <recommendedName>
        <fullName evidence="16">Ankyrin-2</fullName>
    </recommendedName>
</protein>
<feature type="region of interest" description="Disordered" evidence="10">
    <location>
        <begin position="3826"/>
        <end position="3857"/>
    </location>
</feature>
<feature type="compositionally biased region" description="Low complexity" evidence="10">
    <location>
        <begin position="4574"/>
        <end position="4584"/>
    </location>
</feature>
<keyword evidence="3" id="KW-0963">Cytoplasm</keyword>
<keyword evidence="4" id="KW-0597">Phosphoprotein</keyword>
<feature type="region of interest" description="Disordered" evidence="10">
    <location>
        <begin position="3590"/>
        <end position="3610"/>
    </location>
</feature>
<feature type="repeat" description="ANK" evidence="9">
    <location>
        <begin position="119"/>
        <end position="151"/>
    </location>
</feature>
<feature type="repeat" description="ANK" evidence="9">
    <location>
        <begin position="548"/>
        <end position="580"/>
    </location>
</feature>
<dbReference type="InterPro" id="IPR040745">
    <property type="entry name" value="Ankyrin_UPA"/>
</dbReference>
<name>A0A8P4G809_DICLA</name>
<feature type="region of interest" description="Disordered" evidence="10">
    <location>
        <begin position="4851"/>
        <end position="4881"/>
    </location>
</feature>
<dbReference type="Proteomes" id="UP000694389">
    <property type="component" value="Unassembled WGS sequence"/>
</dbReference>
<evidence type="ECO:0000259" key="13">
    <source>
        <dbReference type="PROSITE" id="PS51145"/>
    </source>
</evidence>
<feature type="compositionally biased region" description="Acidic residues" evidence="10">
    <location>
        <begin position="2140"/>
        <end position="2149"/>
    </location>
</feature>
<feature type="compositionally biased region" description="Basic and acidic residues" evidence="10">
    <location>
        <begin position="1643"/>
        <end position="1669"/>
    </location>
</feature>
<feature type="compositionally biased region" description="Polar residues" evidence="10">
    <location>
        <begin position="1776"/>
        <end position="1792"/>
    </location>
</feature>
<feature type="region of interest" description="Disordered" evidence="10">
    <location>
        <begin position="4571"/>
        <end position="4602"/>
    </location>
</feature>
<feature type="compositionally biased region" description="Basic residues" evidence="10">
    <location>
        <begin position="3844"/>
        <end position="3853"/>
    </location>
</feature>
<dbReference type="PRINTS" id="PR01415">
    <property type="entry name" value="ANKYRIN"/>
</dbReference>
<feature type="region of interest" description="Disordered" evidence="10">
    <location>
        <begin position="6163"/>
        <end position="6183"/>
    </location>
</feature>
<feature type="compositionally biased region" description="Polar residues" evidence="10">
    <location>
        <begin position="1920"/>
        <end position="1931"/>
    </location>
</feature>
<feature type="compositionally biased region" description="Basic and acidic residues" evidence="10">
    <location>
        <begin position="1959"/>
        <end position="1970"/>
    </location>
</feature>
<dbReference type="GO" id="GO:0007165">
    <property type="term" value="P:signal transduction"/>
    <property type="evidence" value="ECO:0007669"/>
    <property type="project" value="InterPro"/>
</dbReference>
<feature type="region of interest" description="Disordered" evidence="10">
    <location>
        <begin position="6034"/>
        <end position="6064"/>
    </location>
</feature>
<evidence type="ECO:0000256" key="2">
    <source>
        <dbReference type="ARBA" id="ARBA00004370"/>
    </source>
</evidence>
<dbReference type="InterPro" id="IPR036770">
    <property type="entry name" value="Ankyrin_rpt-contain_sf"/>
</dbReference>
<feature type="compositionally biased region" description="Basic and acidic residues" evidence="10">
    <location>
        <begin position="1576"/>
        <end position="1588"/>
    </location>
</feature>
<feature type="region of interest" description="Disordered" evidence="10">
    <location>
        <begin position="1405"/>
        <end position="1427"/>
    </location>
</feature>
<feature type="domain" description="ZU5" evidence="13">
    <location>
        <begin position="955"/>
        <end position="1102"/>
    </location>
</feature>
<dbReference type="GO" id="GO:0005856">
    <property type="term" value="C:cytoskeleton"/>
    <property type="evidence" value="ECO:0007669"/>
    <property type="project" value="UniProtKB-SubCell"/>
</dbReference>
<dbReference type="Gene3D" id="1.25.40.20">
    <property type="entry name" value="Ankyrin repeat-containing domain"/>
    <property type="match status" value="2"/>
</dbReference>
<dbReference type="FunFam" id="2.60.220.30:FF:000009">
    <property type="entry name" value="Ankyrin 2, isoform G"/>
    <property type="match status" value="1"/>
</dbReference>
<feature type="compositionally biased region" description="Low complexity" evidence="10">
    <location>
        <begin position="2205"/>
        <end position="2223"/>
    </location>
</feature>
<feature type="compositionally biased region" description="Low complexity" evidence="10">
    <location>
        <begin position="4217"/>
        <end position="4227"/>
    </location>
</feature>
<feature type="compositionally biased region" description="Polar residues" evidence="10">
    <location>
        <begin position="2085"/>
        <end position="2101"/>
    </location>
</feature>
<feature type="chain" id="PRO_5035916636" description="Ankyrin-2" evidence="11">
    <location>
        <begin position="20"/>
        <end position="7361"/>
    </location>
</feature>
<feature type="repeat" description="ANK" evidence="9">
    <location>
        <begin position="53"/>
        <end position="85"/>
    </location>
</feature>
<feature type="domain" description="Death" evidence="12">
    <location>
        <begin position="2678"/>
        <end position="2762"/>
    </location>
</feature>
<feature type="repeat" description="ANK" evidence="9">
    <location>
        <begin position="515"/>
        <end position="547"/>
    </location>
</feature>
<evidence type="ECO:0000256" key="10">
    <source>
        <dbReference type="SAM" id="MobiDB-lite"/>
    </source>
</evidence>
<feature type="repeat" description="ANK" evidence="9">
    <location>
        <begin position="416"/>
        <end position="448"/>
    </location>
</feature>
<feature type="compositionally biased region" description="Basic and acidic residues" evidence="10">
    <location>
        <begin position="1793"/>
        <end position="1812"/>
    </location>
</feature>
<feature type="domain" description="ZU5" evidence="13">
    <location>
        <begin position="765"/>
        <end position="953"/>
    </location>
</feature>
<keyword evidence="5" id="KW-0677">Repeat</keyword>
<feature type="region of interest" description="Disordered" evidence="10">
    <location>
        <begin position="4217"/>
        <end position="4237"/>
    </location>
</feature>
<dbReference type="PANTHER" id="PTHR24123">
    <property type="entry name" value="ANKYRIN REPEAT-CONTAINING"/>
    <property type="match status" value="1"/>
</dbReference>
<feature type="region of interest" description="Disordered" evidence="10">
    <location>
        <begin position="1441"/>
        <end position="1860"/>
    </location>
</feature>
<proteinExistence type="predicted"/>
<dbReference type="SUPFAM" id="SSF48403">
    <property type="entry name" value="Ankyrin repeat"/>
    <property type="match status" value="2"/>
</dbReference>
<accession>A0A8P4G809</accession>
<dbReference type="FunFam" id="1.25.40.20:FF:000001">
    <property type="entry name" value="Ankyrin-2 isoform 2"/>
    <property type="match status" value="1"/>
</dbReference>
<feature type="region of interest" description="Disordered" evidence="10">
    <location>
        <begin position="2789"/>
        <end position="2846"/>
    </location>
</feature>
<feature type="compositionally biased region" description="Basic and acidic residues" evidence="10">
    <location>
        <begin position="1717"/>
        <end position="1726"/>
    </location>
</feature>
<comment type="subcellular location">
    <subcellularLocation>
        <location evidence="1">Cytoplasm</location>
        <location evidence="1">Cytoskeleton</location>
    </subcellularLocation>
    <subcellularLocation>
        <location evidence="2">Membrane</location>
    </subcellularLocation>
</comment>
<feature type="compositionally biased region" description="Basic and acidic residues" evidence="10">
    <location>
        <begin position="1442"/>
        <end position="1456"/>
    </location>
</feature>
<feature type="region of interest" description="Disordered" evidence="10">
    <location>
        <begin position="6359"/>
        <end position="6426"/>
    </location>
</feature>
<evidence type="ECO:0000256" key="9">
    <source>
        <dbReference type="PROSITE-ProRule" id="PRU00023"/>
    </source>
</evidence>
<evidence type="ECO:0000256" key="6">
    <source>
        <dbReference type="ARBA" id="ARBA00023043"/>
    </source>
</evidence>
<dbReference type="Pfam" id="PF00531">
    <property type="entry name" value="Death"/>
    <property type="match status" value="1"/>
</dbReference>
<feature type="compositionally biased region" description="Polar residues" evidence="10">
    <location>
        <begin position="2479"/>
        <end position="2489"/>
    </location>
</feature>
<sequence length="7361" mass="809542">MSDLSTLLCVSVSFLSVFQSGFTPLHIAAHYGNVNVATLLLNRGAAVDFTARNGITPLHVASKRGNTNMVGLLLDRGSQIDAKTRDGLTPLHCAARSGHDTSVELLLERGAPLLARTKNGLSPLHMAAQGDHVECVKHLLQHKAPVDDVTLDYLTALHVAAHCGHYRVTKLLLDKRANPNARALNGFTPLHIACKKNRVKVMELLVKYGASIQAITESGLTPIHVAAFMGHLNIVLLLLQNGASPDVSNIRGETALHMAARAGQVEVVRCLLRNGAIVDARAREDQTPLHIASRLGKTEIVQLLLQHMAHPDAATTNGYTPLHISAREGQVETASVLLEAGASHSLATKKGFTPLHVAAKYGSLDVAKLLLQRHAPPDSAGKNGLTPLHVAAHYDNQKVALLLLDKGASPHTMAKNGYTPLHIAAKKNQMEIATVLLQYEAETNILTKQGVTPLHLAAQEGHADMAALLISKGAQINVQTKSGLTALHLAAQEDKVAVAEILAKNGANLDQQTKLGYTPLIVACHYGNAKMVSYLLQNGASVNAKTKNGYTPLHQAAQQGNTHIINLLLQNGAKPNAITVNGNTALGIARRLGYISVVDTLRVVTEEIITTTTTVTEKHKLNVPETMTEVLDVSDEEGDDTMTGDGGEYLRAEDLRELGDDSLPGQYLDGMNYLRFSLEGGRTDSRMQSSDRSFTPTHHSYYSPKHEGMMDEMLNCHQISTLARENDSYRLSWGTENLDNVALSSSPIHSGHSSPCHDHGDHSSFLVSFMVDARGGAMRGCRHNGLRIIIPPRKCSAPTRVTCRLVKRHRLATMPPMVEGEGLASRLIEVGPSGAQFLGKLHLPSAPPPLNEGESLVSRILQLGPPGTKFLGPVIVEIPHFAALRGKERELVILRSESGESWKEHHCEHTQEELNQILNGMDEELDTPEELERKRICRIITRDFPQYFAVVSRIKQDSNLIGPEGGILSSTVVPQVQAVFPEGALTKRIRVGLQAQPVNVDVVRKILGNKATFSPIVTLEPRRRKFHKPITMTIPVPKTNSDPVLNGFGGDTPTLRLLCSITGGTTPAQWEDITGTTPLTFINDCVSFTTNVSARFWLIDCRQVQESVNFSTQVYREIICVPYMAKFVIFAKTHDPIEARLRCFCMTDDKIDKTLEQQENFSEVARSRDVEVLEGKPIYADCFGNLVPLTKSGQHHLFSFFAFKENRLALFIKIRDNTQEPCGRLSFMKEPRNYRSLTQNAICNLNITLPSYCKESDSDQEQEEETSRTLEKYEETETSVLKSELIREPDLLSDVSEMKQDLIKMTAILTADSTEKSPSLGGCGIEKGAEDVSGEPLEIMEKDLEKVKEDLEKVSEILRSGTYEGEAAEEVAKAARMAEEWVLLSDSEIEEAKKMAALEIQEPVLRESRTNRGAPRPKAIKDSGDLKEYLLDAPVSSKIKAKKEPAVQERFTDVVLRKSAKPTTPTKAHDKTASADVKKPVRRKGKDQGQAEESTDTGSLLSVPKAPSPASPVSPVVEETPIGSIKDKVKALQQKVEAEQKSKKVTGSKPSQLPVSKSSPKAKESPKSKQGPPKSPKAESEKLEETMSVKELMQAFQTGQDPSKRKSGLFELKTSTTTRSEKTTKSETIQSKSMTKAKTSHVSQEREVSLDSKPRKKETTQQDREKETKSVAAAHSELTETVDFGNGGLDDSSDSLKHEGVADSLSASSGDGTPHMSSEDSYKHEGLATPGTSPESMCLSPKTGQQTSTTSAATATAVKEESKDTDKFGDSGLGTTGDQLSTELTLPVSSSKAADDHTTSESISVRRSESKPSKPQKLTKRISETVETFLSDDESPDRQLELSLVGSPGYRSSPQCHESLELHLKQDSDALSPLADDSLTISHRDSLEGSPLMEENSSHKSPDSIEPSPTKESPPHDSLESSPVEQKSHPSFPSALDPPSKFSSHPEPSKATEFPQDALRGRLLRDHEASADDDSCEQTSQMTSSAGLHDGSHSKEVKNTTTTTTTASVTSEGPHSVSDQHHSKSKLETAQEQGVLSSVKSDKDSTTNKAAVTSNSANRTDEQKEASLRKSRESEGDDEDGQELGVTNLQTGKLKQGSNVTDEVKGDQKVHTGASEAGLSATVVTGQTKEMFKPEVCIYDDTEEDDEALEPPRTESKGVTARVDTDSWSAMREDDAAFAARVKEEEQKILNLVVDRQSVQATPDTTPGRTPTEESTPTSEPNPFLFQEGKLFEMTRSGAIDMTKRSYEEEGGGFAFFQIGEQPLEEPLLEEARQEGVRSAAEPEVGLNLTLEVKTEETEKSKETTGSQLQSPPEGDQSASKSDASKSKIPKMGISASGKSTKKDQTSPEGLETKTEKNESLDLDTSTPDQMITNVQTAETTVTRSVYSEQGQESSDSSPEEPQSVIEAPKPTGKSKQNESSNVKKTPVKTQAKSASQSRSKSAIPSPSHATPSSTTLKKEASFTSESKSRIPIKASTPKPDSTVKNTESTQDKKLKVPVKKDTRRKSETDAGPSVDVKTKTSFKAKSFCEGESTRPSAKKSAESAKSKSFQSRLPIRGKSGQSSHSSTPTKEKSETRKQSIEFFEEISDEAAKLVARLAQAETEKEQESAAANSDDESSLIDPSIIERETFPEMQFPPSGDIFPIRPLWDDPVETQMQRIPDDKAQSQVDPQDEAERKEQRLAIIADHLGFSWTELARELDFSEERINLIRIENPNSLQDQSHALLKLWAEREGKHATETTLIKRLTKINRMDIVHLIETKIIKSTQDETSSHTYAEIERTIALDHSEGFSALHEDIDSPRPGRRTEATRRSPGSGQEVPMVSAEDLSSSLSSLHETMGRSETDSTATGLLRNAQKEKLQKEMETTYSSQRVYEELTDTIHSSSFKQVSPFFTLYRTSPYKLRSHVIDPVYKGGPKLGAQITPLPYPTVEPCDDEGPAGCEGAEGGEEWSLECLQTMHSEYNAHYLSPLPWRESSNSSRTGVCESRPLSMADFGDSLIECDQAEQDFRKLSMEFMETNEMSEKSSFTQQLTSEQRFPPIQPTSGCVNATAQSMHTKQVTGRHMDEVSRRLYKVLYGYDVDLMDSDSASVSVVPEDIIQAGVQKDEVGRAAKHTIVDKDISNSVLEIDVYQASISGDLDVKSIHGINQNHDIATQALACPSVASANPAKTELMSPTSLIQVSHDSTCEQIDVNLVDHAVSVIQSAECSSEKTLSIRQNEPEVVVTVEAAGEIEASRYRSCLPESTSENICELHSLDYDRSSSSECVIDTAMLLTESRASSPESVSSVNELNFLAPDSPIPQFRPLSPLPPPVFPWETGDVRASAEGQPLLSVPGGSSLFTQEAEERPLTPMVSNKRPFGRPVSLDSDYSGERSLSPQSLTFDIEDRASSPESVIFEEVQWFFTSSDHMTLSPDFHEMRPSSPESFGSITAHCPPDSPVPQFRNVSEFVTTCRFRSLSPESASSDMEIETELLLSTIFEDRATSPESVTSVNEYKALSPDSPIPEFSHNWPESVILTIGERSTSPEPVCSDVEYGSISPASLNYEYRASSPASVASVDDSESFLPVVGHVLPSPESIKSAAVAWDSLPTKSPEPLVSLTENKPPTPVESVSEDDDDWVVISLSDIEERPLSPESVPDCRLVSPQSVLEIRASFPESGTFNECVSPDSPIPQFMPSVHHSVTINYHSSSPESVFSDTEHEALPLVSYFETRPLFPDSSGSVSDCGPLPYPVTDLPNEEDMTLELTGAPIFEETKTNIVIDLENLKTEEEISTSMSSKSVEENEMRFNKNEHPKAQSIVPDGSQSDQNIVPPPTGVEVLSGVITEELSYDRGNSKEEMHSLATEKTKSTRKKKSKKSIKTDYESMQNVTKFQKDSSEFITKIHEKTQGSDKAVSPLLSPETASNDLPLSLAFSSKIEDQQLPGESSFSVPQHDVPLFLTDDSVSVYSLAYDAELWKLISQIRDPQYVGETFISKTGVFQFAGTRTESYATIEDKAAALQSLHYQRSLSPDSEAEYRPMSPQSLLVLDTLRPDSSLSGRSVDSQRALTPDSPIPQYFTSFSRPLQVYHRSVSSESVLSDLNLETDLNISFVCEDRPASCDSVASANLYRALSPQSPIPDFRPSLPESVVTARLDRSSSLESITSDLECVSVSLPLSFAENRPSSPDSVDENRPLSAESPIPVFGEALPVVWTTLERSSSPVSVCSDLEYGALSLSQLSSEVRPSSPDSVVSGDDYRGDSPIPEFNTTKSVSVIAHRSSSPESEVSDIEFTQSSVDISIYEQRPDSPESQVSETIERHLCGNSQTLKAIRVPVYRLVYDAELWKLISQIRDPHYVGETFCSKTGVFEYAGTRIEYVLGNSDVKKGVLEDGLKLDIADSSDADVPEFRSAAPESVTAAVDYRCSSPKPVLSDIKYGFSTSEAFTDQSADLPESVVSMLEERQSVAGATLTANQLMCQLYDPHYVGEAFVSRAEVFVESNKEFDPLDADAEVTGRRMSPDSAAEYRPLSPEGLKLLSVLRSDSQETGISVDEYRALSPDSPTPQFPVTIPETPLECHRPPSSEPVTDTELEQLDVATLSTVSRLSSPESELSLSKHRPLSPDSPVPDFRPELQNSFVLANEYRSSSPESGSSDLEDSSGFFPSEFGIEDRSDSPDSVTSEINMRPLSPESVTEFRPMSPQSLMITTELRTSSPDSITSVSEFRTLGADSPLPQFRQYGESAVIISGSRSSSPLSVISDTENDVLDMLFSEVQGRSFTPDSENEFRALSTDSPIPEFRQPILHLSISTAAYRSTSPESVYYSDIVYRDGSFASVSDDHRPPSPDSVASGDEHWSLSPDSPVPQFIARVVERFPSFVGFRSASPEEPTSDVEYAPLINSSPDIEDRPDSPESLELVEVEERPLSTDSESEFRPFSPTSLTLMSNFRSSSPESTGSLNRFRALSPDSPIPESRHLLQESLKTYMEYRSSSLESVSSDSEVEIEPSFSMLLEDRPSSTESLASVSKYSRLSPDSPILEFRPAMLVPYADVNAYRSLSPESVASDVEPAPIMSQLFEIEGRANSPQSISSFHEHQCLPPDSPVPQYTHTEHPMLTVTYRSASPWSVYSDDDLETDLCLPWIFEDRAASPVSDASKEEFRPLSPDSPIPEFKQALHESTISYMDLRSSSPESVLSDLDMEIELSFPGIIEDRPSSLESLASVSKYRRLSPDSPVPDFRQVLLETYPKFNAYRSLSPESEASEIEYTPLISQMFDFEDRAESCQSVVSDTDLTCLSPDSPLPQYTMSALTMLGVRYRSISPESVYSDDDLETDLCLPWIFEDRAASPGSAAFKEEFRSLSPDSPIPEFTSALYESTVSHMDLRSTTPESVLSDLDMEIELSFQGIIEDRPSSLDSLASVSKYRRLSPDSPVPDFRQALLETYPKFNTYRSLSPESEASEIEYAPLISQMFDFEDRAESCQSVVSDTDLSCLSPDSPLPQYTMSALTMLGVRYRSISPESVYSDDDLETDLCLPWIFEDRAASPGSAASKDKFRSLSPDSPIPEFTPALYESTISHMDLRSTTPESVLSDLDNEIELSFLGIIEDRPSSLESLASVSKYRRLSPDSPLPDFRQALLETYPKFNAYRSLSPESEASEIEYAPLISQMFDFEDRAESCQSGVSDTDFTCLSPDSPLPQYTMSALTMLGVRYRSISPESVYSDDDLETDLCLPWIFEDRAASPGSAASKDELRSLSPDSPIPEFTHALYESTISHMDLRSTTPESVLSDSELELPFPTFLESRPSSLESQASMRLSPDSPVADFMQPVFGLPGTIFGHRSASPESTCSDIEYIVLSLGSLDNRPSSPGSGASGDEYQALSPDSPIPEYPSTMAERVIVNVGYRSPSPESIESDIEYALNECLISMNYGSEDRTDSPESVGSEVQERPLSVDSIPEYKPLSPVALMLLGNIRTVSPVCTESLDEHKRLSPDSPLPWFTQNVLETMTAETHYSCSSPESVLSGMECGLVLYEWEATNMRPLSPQSERSEDECKPLPPESPIPDFTKTFVENVMTGGDLSPTEFSDSDDLSQALDPFSTEERSSPESIEYNKDKLLLASKSSVTELKVQTASEATIDSTVLSTAMALTSPEKSGIMVAEYNLIYDAELWKLISQVRDPQYTGETFSSKTGFLQFIGSAIDYERSVSDDEQENKVKDKNDQDTFATIPPSEVTHQFTTTDTATADDSFISTKSAQVISNIPVSESPPPMIENILSSGATPYRQAKYTFEIPTPGAQSDDDCVVVSVSDAEDDGVCYSPESWTDFRPISPNLVMVDEARAASPESVKSVNKFRPLSPDSPLPEFTMALPECVTFLRSASSSPETVASDVDYMSFANLESQFAECRPSSPESALSEDQNERDRPLSSQSLPEYRPMSLESAMQMVDKRASSPESMPELNENRSLSPDSPIPQFTVSLEEYTTTHRSSSPESMGSDSECELLVTSSRVAETDRPSSPESISSVNEFRQLLPDSPVPEFMRILSSYFMDATYLDRSSSPLSLSSDSEFVALPIDCWIDDSPRPLSPQSVESEEELGFCFERTELLSHVTSPLLPDQSSSLPNNRPLAVSPLLIKTGETRSKDGHVKPDWQKMTGPQSEVLSYKESVQHESEAESISTLQTTVSEEDFQKDCKVEELPVQDAKRKEKKILHISAEELKSKTASQRATPQSPDETQFHTDDEVQSKLLSATTVTQDGSKISMLFADDKPLKSVPLLLPDQNSHTTHRTVTPVLPASEKTDVKSDRSYGYSDWEFIPKKAQSSELFSPMSNQFLVPPDYEAVFSGHQTLRVSECSQASSDDLSPVSPVFSDSISAQVTKGESEKAEDFKFSPGFHRVLSEFEKTVSDFESEDPKVLPKELSKGSESPQHSDSDLEFFDCRQAFSDFSEPEEVKREHEITYHISEPPSPMPGSSLDVDFLKGSPRYTALPYLHVEDNKRFSSGSESLGEFAYDSEGSRECRIEGDLPVCEELPSRDQAGYYDDDDFLGREIAEELGLLSSDSSEEEVLTTRVVRRRVIIQADNLPDIPSQTVTEEKYTDEHGNMVVKKITRKVIRKYVSADGMETQEVTIEGSHQETVQIEEGDTVSRVVKRTVLHSEGDQKELTFSEPLALGAATASEFEVEPVQGRKVSKVVKTTVVRGERMEKQTGDSSLAADLPSAREDFEKALSYAGGFGKVLLPHVVEKEIVQDDGSVVKRSQMRKSRTQKRTVVRDAQGKHVHLERLDDTPDALQPDALQQHLHRLLQRYCEDDDEEGGRRRRRRRKETRIRRRRALIEQLLPLILSLHLPLKPLVTYSSSDQGVPDPLLVVLAHHWIKVFISSSFVSSNGTVFLCFNTLPSYTLCFICSFCDQR</sequence>
<feature type="compositionally biased region" description="Low complexity" evidence="10">
    <location>
        <begin position="1747"/>
        <end position="1757"/>
    </location>
</feature>
<feature type="compositionally biased region" description="Polar residues" evidence="10">
    <location>
        <begin position="6672"/>
        <end position="6685"/>
    </location>
</feature>
<dbReference type="InterPro" id="IPR000488">
    <property type="entry name" value="Death_dom"/>
</dbReference>
<dbReference type="SUPFAM" id="SSF47986">
    <property type="entry name" value="DEATH domain"/>
    <property type="match status" value="1"/>
</dbReference>
<dbReference type="PANTHER" id="PTHR24123:SF49">
    <property type="entry name" value="ANKYRIN-2-LIKE ISOFORM X1"/>
    <property type="match status" value="1"/>
</dbReference>
<dbReference type="SMART" id="SM00218">
    <property type="entry name" value="ZU5"/>
    <property type="match status" value="1"/>
</dbReference>
<dbReference type="PROSITE" id="PS51145">
    <property type="entry name" value="ZU5"/>
    <property type="match status" value="2"/>
</dbReference>
<evidence type="ECO:0000256" key="7">
    <source>
        <dbReference type="ARBA" id="ARBA00023136"/>
    </source>
</evidence>
<feature type="repeat" description="ANK" evidence="9">
    <location>
        <begin position="152"/>
        <end position="184"/>
    </location>
</feature>
<dbReference type="InterPro" id="IPR000906">
    <property type="entry name" value="ZU5_dom"/>
</dbReference>
<feature type="repeat" description="ANK" evidence="9">
    <location>
        <begin position="482"/>
        <end position="514"/>
    </location>
</feature>
<keyword evidence="7" id="KW-0472">Membrane</keyword>
<feature type="region of interest" description="Disordered" evidence="10">
    <location>
        <begin position="1255"/>
        <end position="1274"/>
    </location>
</feature>